<dbReference type="Proteomes" id="UP000789860">
    <property type="component" value="Unassembled WGS sequence"/>
</dbReference>
<protein>
    <submittedName>
        <fullName evidence="1">6832_t:CDS:1</fullName>
    </submittedName>
</protein>
<comment type="caution">
    <text evidence="1">The sequence shown here is derived from an EMBL/GenBank/DDBJ whole genome shotgun (WGS) entry which is preliminary data.</text>
</comment>
<sequence>EKDNQSEISIMPSISASNCDNNNQQLPYNTNKSNQLLLEGIVK</sequence>
<reference evidence="1" key="1">
    <citation type="submission" date="2021-06" db="EMBL/GenBank/DDBJ databases">
        <authorList>
            <person name="Kallberg Y."/>
            <person name="Tangrot J."/>
            <person name="Rosling A."/>
        </authorList>
    </citation>
    <scope>NUCLEOTIDE SEQUENCE</scope>
    <source>
        <strain evidence="1">AU212A</strain>
    </source>
</reference>
<feature type="non-terminal residue" evidence="1">
    <location>
        <position position="1"/>
    </location>
</feature>
<proteinExistence type="predicted"/>
<evidence type="ECO:0000313" key="1">
    <source>
        <dbReference type="EMBL" id="CAG8648856.1"/>
    </source>
</evidence>
<name>A0ACA9NDE2_9GLOM</name>
<gene>
    <name evidence="1" type="ORF">SCALOS_LOCUS8599</name>
</gene>
<evidence type="ECO:0000313" key="2">
    <source>
        <dbReference type="Proteomes" id="UP000789860"/>
    </source>
</evidence>
<organism evidence="1 2">
    <name type="scientific">Scutellospora calospora</name>
    <dbReference type="NCBI Taxonomy" id="85575"/>
    <lineage>
        <taxon>Eukaryota</taxon>
        <taxon>Fungi</taxon>
        <taxon>Fungi incertae sedis</taxon>
        <taxon>Mucoromycota</taxon>
        <taxon>Glomeromycotina</taxon>
        <taxon>Glomeromycetes</taxon>
        <taxon>Diversisporales</taxon>
        <taxon>Gigasporaceae</taxon>
        <taxon>Scutellospora</taxon>
    </lineage>
</organism>
<feature type="non-terminal residue" evidence="1">
    <location>
        <position position="43"/>
    </location>
</feature>
<accession>A0ACA9NDE2</accession>
<dbReference type="EMBL" id="CAJVPM010023241">
    <property type="protein sequence ID" value="CAG8648856.1"/>
    <property type="molecule type" value="Genomic_DNA"/>
</dbReference>
<keyword evidence="2" id="KW-1185">Reference proteome</keyword>